<name>A0ABT0LF94_9GAMM</name>
<accession>A0ABT0LF94</accession>
<evidence type="ECO:0000313" key="3">
    <source>
        <dbReference type="Proteomes" id="UP001203423"/>
    </source>
</evidence>
<dbReference type="RefSeq" id="WP_248941160.1">
    <property type="nucleotide sequence ID" value="NZ_JAKIKS010000062.1"/>
</dbReference>
<dbReference type="Pfam" id="PF13472">
    <property type="entry name" value="Lipase_GDSL_2"/>
    <property type="match status" value="1"/>
</dbReference>
<dbReference type="InterPro" id="IPR036514">
    <property type="entry name" value="SGNH_hydro_sf"/>
</dbReference>
<dbReference type="InterPro" id="IPR013830">
    <property type="entry name" value="SGNH_hydro"/>
</dbReference>
<keyword evidence="3" id="KW-1185">Reference proteome</keyword>
<proteinExistence type="predicted"/>
<reference evidence="2 3" key="1">
    <citation type="submission" date="2022-01" db="EMBL/GenBank/DDBJ databases">
        <title>Whole genome-based taxonomy of the Shewanellaceae.</title>
        <authorList>
            <person name="Martin-Rodriguez A.J."/>
        </authorList>
    </citation>
    <scope>NUCLEOTIDE SEQUENCE [LARGE SCALE GENOMIC DNA]</scope>
    <source>
        <strain evidence="2 3">DSM 17177</strain>
    </source>
</reference>
<organism evidence="2 3">
    <name type="scientific">Shewanella surugensis</name>
    <dbReference type="NCBI Taxonomy" id="212020"/>
    <lineage>
        <taxon>Bacteria</taxon>
        <taxon>Pseudomonadati</taxon>
        <taxon>Pseudomonadota</taxon>
        <taxon>Gammaproteobacteria</taxon>
        <taxon>Alteromonadales</taxon>
        <taxon>Shewanellaceae</taxon>
        <taxon>Shewanella</taxon>
    </lineage>
</organism>
<feature type="domain" description="SGNH hydrolase-type esterase" evidence="1">
    <location>
        <begin position="8"/>
        <end position="190"/>
    </location>
</feature>
<dbReference type="PANTHER" id="PTHR14209:SF19">
    <property type="entry name" value="ISOAMYL ACETATE-HYDROLYZING ESTERASE 1 HOMOLOG"/>
    <property type="match status" value="1"/>
</dbReference>
<evidence type="ECO:0000313" key="2">
    <source>
        <dbReference type="EMBL" id="MCL1125826.1"/>
    </source>
</evidence>
<dbReference type="Gene3D" id="3.40.50.1110">
    <property type="entry name" value="SGNH hydrolase"/>
    <property type="match status" value="1"/>
</dbReference>
<dbReference type="InterPro" id="IPR045136">
    <property type="entry name" value="Iah1-like"/>
</dbReference>
<sequence length="207" mass="23689">MLPKRIVALGSSSIYGRGDDEWGGFIHRLRLWYESLNTRFFVYSLGIFGEGTDRLIQRVAVESAPRRPELIILYPGFNDIRREGSMDAKNVVSLEVFMSSMEKLIDEAQSLSPVLMLTGVPFIESKTMPYLQSNSYYLSSDAEYYSQGLRDVCAKKGAMLLDFFQLWETVPLEEVLHSDGLHCNALGHKLLFEQLKRFILEQYTLQA</sequence>
<gene>
    <name evidence="2" type="ORF">L2764_15440</name>
</gene>
<dbReference type="EMBL" id="JAKIKS010000062">
    <property type="protein sequence ID" value="MCL1125826.1"/>
    <property type="molecule type" value="Genomic_DNA"/>
</dbReference>
<protein>
    <submittedName>
        <fullName evidence="2">GDSL-type esterase/lipase family protein</fullName>
    </submittedName>
</protein>
<evidence type="ECO:0000259" key="1">
    <source>
        <dbReference type="Pfam" id="PF13472"/>
    </source>
</evidence>
<dbReference type="SUPFAM" id="SSF52266">
    <property type="entry name" value="SGNH hydrolase"/>
    <property type="match status" value="1"/>
</dbReference>
<dbReference type="PANTHER" id="PTHR14209">
    <property type="entry name" value="ISOAMYL ACETATE-HYDROLYZING ESTERASE 1"/>
    <property type="match status" value="1"/>
</dbReference>
<comment type="caution">
    <text evidence="2">The sequence shown here is derived from an EMBL/GenBank/DDBJ whole genome shotgun (WGS) entry which is preliminary data.</text>
</comment>
<dbReference type="Proteomes" id="UP001203423">
    <property type="component" value="Unassembled WGS sequence"/>
</dbReference>